<sequence>MEPTTLALFVLVGLLILLFLRVPIAFALCTVALIGMFLIFAWPAGQPFNPARAMRPIQAFLGTDPFTFIKTYTFTMVPLFIVLGHVAHRTRFTTDLFYAIRILLPRLPGGLAIASVIGCAGFSSISGSSMACASAMGRIAVPEMLKFGYSKSLATASVAAGGTLGSLIPPSLVLVIYGIFTEQSIGKLFVAGIIPGIISVLAYVVTILLWIRIKPNAAPDNHVTTTRKEQMDAIINLWPITVIAIVVVGGIYSGFLTATESAAVAAAVAILIGFGLKRLSLEDFFEALQETAYQCAIIFVLAIGAKLMVSFVGITNIASDLVIWITEQNFSPALVMLMICVLYLVLGTFLDAIGILLLTLPLAVPIMEAMNYDLIWFGIVIVKLIEVGLVTPPVGINVFVIKSVVGDRVDLNQIFKGAAIFILADLVVLYLIIIFPDLTLLLPQSMF</sequence>
<dbReference type="InterPro" id="IPR004681">
    <property type="entry name" value="TRAP_DctM"/>
</dbReference>
<name>A0ABQ5U6J6_9PROT</name>
<dbReference type="RefSeq" id="WP_169560944.1">
    <property type="nucleotide sequence ID" value="NZ_BSNF01000008.1"/>
</dbReference>
<dbReference type="PANTHER" id="PTHR33362:SF5">
    <property type="entry name" value="C4-DICARBOXYLATE TRAP TRANSPORTER LARGE PERMEASE PROTEIN DCTM"/>
    <property type="match status" value="1"/>
</dbReference>
<feature type="transmembrane region" description="Helical" evidence="7">
    <location>
        <begin position="234"/>
        <end position="255"/>
    </location>
</feature>
<feature type="transmembrane region" description="Helical" evidence="7">
    <location>
        <begin position="107"/>
        <end position="132"/>
    </location>
</feature>
<evidence type="ECO:0000256" key="6">
    <source>
        <dbReference type="ARBA" id="ARBA00023136"/>
    </source>
</evidence>
<gene>
    <name evidence="9" type="ORF">GCM10007924_20640</name>
</gene>
<feature type="transmembrane region" description="Helical" evidence="7">
    <location>
        <begin position="261"/>
        <end position="279"/>
    </location>
</feature>
<evidence type="ECO:0000259" key="8">
    <source>
        <dbReference type="Pfam" id="PF06808"/>
    </source>
</evidence>
<keyword evidence="7" id="KW-0813">Transport</keyword>
<comment type="caution">
    <text evidence="9">The sequence shown here is derived from an EMBL/GenBank/DDBJ whole genome shotgun (WGS) entry which is preliminary data.</text>
</comment>
<dbReference type="PANTHER" id="PTHR33362">
    <property type="entry name" value="SIALIC ACID TRAP TRANSPORTER PERMEASE PROTEIN SIAT-RELATED"/>
    <property type="match status" value="1"/>
</dbReference>
<protein>
    <recommendedName>
        <fullName evidence="7">TRAP transporter large permease protein</fullName>
    </recommendedName>
</protein>
<reference evidence="9" key="2">
    <citation type="submission" date="2023-01" db="EMBL/GenBank/DDBJ databases">
        <title>Draft genome sequence of Sneathiella chinensis strain NBRC 103408.</title>
        <authorList>
            <person name="Sun Q."/>
            <person name="Mori K."/>
        </authorList>
    </citation>
    <scope>NUCLEOTIDE SEQUENCE</scope>
    <source>
        <strain evidence="9">NBRC 103408</strain>
    </source>
</reference>
<feature type="transmembrane region" description="Helical" evidence="7">
    <location>
        <begin position="6"/>
        <end position="39"/>
    </location>
</feature>
<feature type="transmembrane region" description="Helical" evidence="7">
    <location>
        <begin position="60"/>
        <end position="87"/>
    </location>
</feature>
<feature type="transmembrane region" description="Helical" evidence="7">
    <location>
        <begin position="334"/>
        <end position="362"/>
    </location>
</feature>
<feature type="domain" description="TRAP C4-dicarboxylate transport system permease DctM subunit" evidence="8">
    <location>
        <begin position="11"/>
        <end position="437"/>
    </location>
</feature>
<keyword evidence="10" id="KW-1185">Reference proteome</keyword>
<evidence type="ECO:0000256" key="1">
    <source>
        <dbReference type="ARBA" id="ARBA00004429"/>
    </source>
</evidence>
<keyword evidence="2" id="KW-1003">Cell membrane</keyword>
<keyword evidence="4 7" id="KW-0812">Transmembrane</keyword>
<reference evidence="9" key="1">
    <citation type="journal article" date="2014" name="Int. J. Syst. Evol. Microbiol.">
        <title>Complete genome of a new Firmicutes species belonging to the dominant human colonic microbiota ('Ruminococcus bicirculans') reveals two chromosomes and a selective capacity to utilize plant glucans.</title>
        <authorList>
            <consortium name="NISC Comparative Sequencing Program"/>
            <person name="Wegmann U."/>
            <person name="Louis P."/>
            <person name="Goesmann A."/>
            <person name="Henrissat B."/>
            <person name="Duncan S.H."/>
            <person name="Flint H.J."/>
        </authorList>
    </citation>
    <scope>NUCLEOTIDE SEQUENCE</scope>
    <source>
        <strain evidence="9">NBRC 103408</strain>
    </source>
</reference>
<dbReference type="InterPro" id="IPR010656">
    <property type="entry name" value="DctM"/>
</dbReference>
<evidence type="ECO:0000256" key="4">
    <source>
        <dbReference type="ARBA" id="ARBA00022692"/>
    </source>
</evidence>
<feature type="transmembrane region" description="Helical" evidence="7">
    <location>
        <begin position="192"/>
        <end position="213"/>
    </location>
</feature>
<keyword evidence="3 7" id="KW-0997">Cell inner membrane</keyword>
<evidence type="ECO:0000313" key="9">
    <source>
        <dbReference type="EMBL" id="GLQ06843.1"/>
    </source>
</evidence>
<feature type="transmembrane region" description="Helical" evidence="7">
    <location>
        <begin position="153"/>
        <end position="180"/>
    </location>
</feature>
<dbReference type="Pfam" id="PF06808">
    <property type="entry name" value="DctM"/>
    <property type="match status" value="1"/>
</dbReference>
<comment type="subcellular location">
    <subcellularLocation>
        <location evidence="1 7">Cell inner membrane</location>
        <topology evidence="1 7">Multi-pass membrane protein</topology>
    </subcellularLocation>
</comment>
<evidence type="ECO:0000256" key="3">
    <source>
        <dbReference type="ARBA" id="ARBA00022519"/>
    </source>
</evidence>
<keyword evidence="5 7" id="KW-1133">Transmembrane helix</keyword>
<comment type="function">
    <text evidence="7">Part of the tripartite ATP-independent periplasmic (TRAP) transport system.</text>
</comment>
<evidence type="ECO:0000256" key="2">
    <source>
        <dbReference type="ARBA" id="ARBA00022475"/>
    </source>
</evidence>
<proteinExistence type="inferred from homology"/>
<evidence type="ECO:0000313" key="10">
    <source>
        <dbReference type="Proteomes" id="UP001161409"/>
    </source>
</evidence>
<accession>A0ABQ5U6J6</accession>
<evidence type="ECO:0000256" key="5">
    <source>
        <dbReference type="ARBA" id="ARBA00022989"/>
    </source>
</evidence>
<organism evidence="9 10">
    <name type="scientific">Sneathiella chinensis</name>
    <dbReference type="NCBI Taxonomy" id="349750"/>
    <lineage>
        <taxon>Bacteria</taxon>
        <taxon>Pseudomonadati</taxon>
        <taxon>Pseudomonadota</taxon>
        <taxon>Alphaproteobacteria</taxon>
        <taxon>Sneathiellales</taxon>
        <taxon>Sneathiellaceae</taxon>
        <taxon>Sneathiella</taxon>
    </lineage>
</organism>
<dbReference type="NCBIfam" id="TIGR00786">
    <property type="entry name" value="dctM"/>
    <property type="match status" value="1"/>
</dbReference>
<comment type="similarity">
    <text evidence="7">Belongs to the TRAP transporter large permease family.</text>
</comment>
<feature type="transmembrane region" description="Helical" evidence="7">
    <location>
        <begin position="374"/>
        <end position="400"/>
    </location>
</feature>
<feature type="transmembrane region" description="Helical" evidence="7">
    <location>
        <begin position="420"/>
        <end position="442"/>
    </location>
</feature>
<dbReference type="EMBL" id="BSNF01000008">
    <property type="protein sequence ID" value="GLQ06843.1"/>
    <property type="molecule type" value="Genomic_DNA"/>
</dbReference>
<keyword evidence="6 7" id="KW-0472">Membrane</keyword>
<dbReference type="Proteomes" id="UP001161409">
    <property type="component" value="Unassembled WGS sequence"/>
</dbReference>
<dbReference type="PIRSF" id="PIRSF006066">
    <property type="entry name" value="HI0050"/>
    <property type="match status" value="1"/>
</dbReference>
<evidence type="ECO:0000256" key="7">
    <source>
        <dbReference type="RuleBase" id="RU369079"/>
    </source>
</evidence>
<comment type="subunit">
    <text evidence="7">The complex comprises the extracytoplasmic solute receptor protein and the two transmembrane proteins.</text>
</comment>
<feature type="transmembrane region" description="Helical" evidence="7">
    <location>
        <begin position="291"/>
        <end position="314"/>
    </location>
</feature>